<dbReference type="InterPro" id="IPR007973">
    <property type="entry name" value="Pilus_assembly_TraE"/>
</dbReference>
<proteinExistence type="predicted"/>
<geneLocation type="plasmid" evidence="1 2">
    <name>bgla_3p</name>
</geneLocation>
<dbReference type="AlphaFoldDB" id="F2LSG8"/>
<protein>
    <submittedName>
        <fullName evidence="1">Sex pilus assembly protein TraE</fullName>
    </submittedName>
</protein>
<reference evidence="1 2" key="1">
    <citation type="journal article" date="2011" name="J. Bacteriol.">
        <title>Complete genome sequence of Burkholderia gladioli BSR3.</title>
        <authorList>
            <person name="Seo Y.S."/>
            <person name="Lim J."/>
            <person name="Choi B.S."/>
            <person name="Kim H."/>
            <person name="Goo E."/>
            <person name="Lee B."/>
            <person name="Lim J.S."/>
            <person name="Choi I.Y."/>
            <person name="Moon J.S."/>
            <person name="Kim J."/>
            <person name="Hwang I."/>
        </authorList>
    </citation>
    <scope>NUCLEOTIDE SEQUENCE [LARGE SCALE GENOMIC DNA]</scope>
    <source>
        <strain evidence="1 2">BSR3</strain>
        <plasmid evidence="1">bgla_3p</plasmid>
    </source>
</reference>
<evidence type="ECO:0000313" key="1">
    <source>
        <dbReference type="EMBL" id="AEA65764.1"/>
    </source>
</evidence>
<dbReference type="EMBL" id="CP002603">
    <property type="protein sequence ID" value="AEA65764.1"/>
    <property type="molecule type" value="Genomic_DNA"/>
</dbReference>
<dbReference type="RefSeq" id="WP_013691899.1">
    <property type="nucleotide sequence ID" value="NC_015378.1"/>
</dbReference>
<gene>
    <name evidence="1" type="ordered locus">bgla_3p0630</name>
</gene>
<evidence type="ECO:0000313" key="2">
    <source>
        <dbReference type="Proteomes" id="UP000008316"/>
    </source>
</evidence>
<organism evidence="1 2">
    <name type="scientific">Burkholderia gladioli (strain BSR3)</name>
    <dbReference type="NCBI Taxonomy" id="999541"/>
    <lineage>
        <taxon>Bacteria</taxon>
        <taxon>Pseudomonadati</taxon>
        <taxon>Pseudomonadota</taxon>
        <taxon>Betaproteobacteria</taxon>
        <taxon>Burkholderiales</taxon>
        <taxon>Burkholderiaceae</taxon>
        <taxon>Burkholderia</taxon>
    </lineage>
</organism>
<accession>F2LSG8</accession>
<dbReference type="Pfam" id="PF05309">
    <property type="entry name" value="TraE"/>
    <property type="match status" value="1"/>
</dbReference>
<sequence>MKLPSFKLSWDTTASTARLAMIACACTSVATLGLTIKIMMDHERVILVPPNMTQQAQVGWESASQNYYKSWGLFIATMIGSITPRTAAFTAQQLEPFFDAPLWPRVATQILSIADDPNYAHNGTLNVFTPRAVFWEPSTAKVYITGLLDTTAYRNSALPVAELTATYEMRFMMRSGVPKVTYFNSYTGEPRTLKWLSNHKGDPALKPKPGPQTTSILPQESDIAAQIQSQQAAEIAAEASAASASMAANASASGVAAAAAAPTASNAEKSTPIIGASAASGAHL</sequence>
<dbReference type="Proteomes" id="UP000008316">
    <property type="component" value="Plasmid bgla_3p"/>
</dbReference>
<keyword evidence="2" id="KW-1185">Reference proteome</keyword>
<keyword evidence="1" id="KW-0614">Plasmid</keyword>
<dbReference type="HOGENOM" id="CLU_085290_0_0_4"/>
<name>F2LSG8_BURGS</name>
<dbReference type="KEGG" id="bgd:bgla_3p0630"/>